<dbReference type="AlphaFoldDB" id="A0A6H9YUT6"/>
<sequence>MLLAVIAACEIGFWVVLSAGLSARYLLKRRRLGAALLICVPLVDVVLITATVIDLRGGGTADFTHGLAAAYLGYSVAFGHSWIRWADERFAHRFAGGPPPTRKPKYGAARTKYEWREFGKCFIAWAIGCGVLLAMIAMVGDADRTEALYGWMGRLTMVLAIWSLWPITHTLWPAKPKPGEDVPAEPASRR</sequence>
<evidence type="ECO:0000313" key="2">
    <source>
        <dbReference type="EMBL" id="KAB2345190.1"/>
    </source>
</evidence>
<evidence type="ECO:0000313" key="3">
    <source>
        <dbReference type="Proteomes" id="UP000468735"/>
    </source>
</evidence>
<dbReference type="Proteomes" id="UP000468735">
    <property type="component" value="Unassembled WGS sequence"/>
</dbReference>
<dbReference type="RefSeq" id="WP_151564902.1">
    <property type="nucleotide sequence ID" value="NZ_WBMT01000014.1"/>
</dbReference>
<reference evidence="2 3" key="1">
    <citation type="submission" date="2019-09" db="EMBL/GenBank/DDBJ databases">
        <title>Actinomadura physcomitrii sp. nov., a novel actinomycete isolated from moss [Physcomitrium sphaericum (Ludw) Fuernr].</title>
        <authorList>
            <person name="Zhuang X."/>
            <person name="Liu C."/>
        </authorList>
    </citation>
    <scope>NUCLEOTIDE SEQUENCE [LARGE SCALE GENOMIC DNA]</scope>
    <source>
        <strain evidence="2 3">HMC1</strain>
    </source>
</reference>
<keyword evidence="3" id="KW-1185">Reference proteome</keyword>
<feature type="transmembrane region" description="Helical" evidence="1">
    <location>
        <begin position="6"/>
        <end position="27"/>
    </location>
</feature>
<feature type="transmembrane region" description="Helical" evidence="1">
    <location>
        <begin position="122"/>
        <end position="142"/>
    </location>
</feature>
<keyword evidence="1" id="KW-0812">Transmembrane</keyword>
<dbReference type="OrthoDB" id="2082317at2"/>
<comment type="caution">
    <text evidence="2">The sequence shown here is derived from an EMBL/GenBank/DDBJ whole genome shotgun (WGS) entry which is preliminary data.</text>
</comment>
<keyword evidence="1" id="KW-1133">Transmembrane helix</keyword>
<accession>A0A6H9YUT6</accession>
<feature type="transmembrane region" description="Helical" evidence="1">
    <location>
        <begin position="34"/>
        <end position="53"/>
    </location>
</feature>
<dbReference type="EMBL" id="WBMT01000014">
    <property type="protein sequence ID" value="KAB2345190.1"/>
    <property type="molecule type" value="Genomic_DNA"/>
</dbReference>
<keyword evidence="1" id="KW-0472">Membrane</keyword>
<feature type="transmembrane region" description="Helical" evidence="1">
    <location>
        <begin position="65"/>
        <end position="83"/>
    </location>
</feature>
<organism evidence="2 3">
    <name type="scientific">Actinomadura rudentiformis</name>
    <dbReference type="NCBI Taxonomy" id="359158"/>
    <lineage>
        <taxon>Bacteria</taxon>
        <taxon>Bacillati</taxon>
        <taxon>Actinomycetota</taxon>
        <taxon>Actinomycetes</taxon>
        <taxon>Streptosporangiales</taxon>
        <taxon>Thermomonosporaceae</taxon>
        <taxon>Actinomadura</taxon>
    </lineage>
</organism>
<proteinExistence type="predicted"/>
<protein>
    <submittedName>
        <fullName evidence="2">Uncharacterized protein</fullName>
    </submittedName>
</protein>
<evidence type="ECO:0000256" key="1">
    <source>
        <dbReference type="SAM" id="Phobius"/>
    </source>
</evidence>
<gene>
    <name evidence="2" type="ORF">F8566_28395</name>
</gene>
<name>A0A6H9YUT6_9ACTN</name>
<feature type="transmembrane region" description="Helical" evidence="1">
    <location>
        <begin position="148"/>
        <end position="167"/>
    </location>
</feature>